<dbReference type="Proteomes" id="UP000465622">
    <property type="component" value="Chromosome"/>
</dbReference>
<dbReference type="PROSITE" id="PS51257">
    <property type="entry name" value="PROKAR_LIPOPROTEIN"/>
    <property type="match status" value="1"/>
</dbReference>
<reference evidence="3 4" key="1">
    <citation type="journal article" date="2019" name="Emerg. Microbes Infect.">
        <title>Comprehensive subspecies identification of 175 nontuberculous mycobacteria species based on 7547 genomic profiles.</title>
        <authorList>
            <person name="Matsumoto Y."/>
            <person name="Kinjo T."/>
            <person name="Motooka D."/>
            <person name="Nabeya D."/>
            <person name="Jung N."/>
            <person name="Uechi K."/>
            <person name="Horii T."/>
            <person name="Iida T."/>
            <person name="Fujita J."/>
            <person name="Nakamura S."/>
        </authorList>
    </citation>
    <scope>NUCLEOTIDE SEQUENCE [LARGE SCALE GENOMIC DNA]</scope>
    <source>
        <strain evidence="3 4">JCM 12375</strain>
    </source>
</reference>
<dbReference type="EMBL" id="AP022567">
    <property type="protein sequence ID" value="BBX36888.1"/>
    <property type="molecule type" value="Genomic_DNA"/>
</dbReference>
<evidence type="ECO:0000313" key="3">
    <source>
        <dbReference type="EMBL" id="BBX36888.1"/>
    </source>
</evidence>
<organism evidence="3 4">
    <name type="scientific">Mycolicibacterium mageritense</name>
    <name type="common">Mycobacterium mageritense</name>
    <dbReference type="NCBI Taxonomy" id="53462"/>
    <lineage>
        <taxon>Bacteria</taxon>
        <taxon>Bacillati</taxon>
        <taxon>Actinomycetota</taxon>
        <taxon>Actinomycetes</taxon>
        <taxon>Mycobacteriales</taxon>
        <taxon>Mycobacteriaceae</taxon>
        <taxon>Mycolicibacterium</taxon>
    </lineage>
</organism>
<keyword evidence="4" id="KW-1185">Reference proteome</keyword>
<feature type="chain" id="PRO_5045077437" description="DUF4333 domain-containing protein" evidence="1">
    <location>
        <begin position="24"/>
        <end position="113"/>
    </location>
</feature>
<feature type="domain" description="DUF4333" evidence="2">
    <location>
        <begin position="21"/>
        <end position="97"/>
    </location>
</feature>
<accession>A0ABM7I1X4</accession>
<protein>
    <recommendedName>
        <fullName evidence="2">DUF4333 domain-containing protein</fullName>
    </recommendedName>
</protein>
<gene>
    <name evidence="3" type="ORF">MMAGJ_61700</name>
</gene>
<dbReference type="InterPro" id="IPR025637">
    <property type="entry name" value="DUF4333"/>
</dbReference>
<evidence type="ECO:0000256" key="1">
    <source>
        <dbReference type="SAM" id="SignalP"/>
    </source>
</evidence>
<evidence type="ECO:0000259" key="2">
    <source>
        <dbReference type="Pfam" id="PF14230"/>
    </source>
</evidence>
<evidence type="ECO:0000313" key="4">
    <source>
        <dbReference type="Proteomes" id="UP000465622"/>
    </source>
</evidence>
<sequence>MTNMTARVLCGAAGTALTAVLLAGCGGAAKVDNATVVSKTDLQKQAKEKLQAAAKKKAKSVVCEDGIEGTVGATQKCVLTGTDGKKWAVTATVTAVKDGKATIDFKTAKDPIQ</sequence>
<dbReference type="Pfam" id="PF14230">
    <property type="entry name" value="DUF4333"/>
    <property type="match status" value="1"/>
</dbReference>
<name>A0ABM7I1X4_MYCME</name>
<keyword evidence="1" id="KW-0732">Signal</keyword>
<feature type="signal peptide" evidence="1">
    <location>
        <begin position="1"/>
        <end position="23"/>
    </location>
</feature>
<proteinExistence type="predicted"/>
<dbReference type="RefSeq" id="WP_036441688.1">
    <property type="nucleotide sequence ID" value="NZ_BPWM01000007.1"/>
</dbReference>